<evidence type="ECO:0000256" key="5">
    <source>
        <dbReference type="ARBA" id="ARBA00012179"/>
    </source>
</evidence>
<comment type="similarity">
    <text evidence="4">Belongs to the PPR family. P subfamily.</text>
</comment>
<gene>
    <name evidence="16" type="ORF">J1605_018226</name>
</gene>
<evidence type="ECO:0000256" key="3">
    <source>
        <dbReference type="ARBA" id="ARBA00004173"/>
    </source>
</evidence>
<evidence type="ECO:0000256" key="10">
    <source>
        <dbReference type="ARBA" id="ARBA00022833"/>
    </source>
</evidence>
<accession>A0AB34HY75</accession>
<feature type="domain" description="PRORP" evidence="15">
    <location>
        <begin position="277"/>
        <end position="324"/>
    </location>
</feature>
<evidence type="ECO:0000256" key="4">
    <source>
        <dbReference type="ARBA" id="ARBA00007626"/>
    </source>
</evidence>
<dbReference type="GO" id="GO:0004526">
    <property type="term" value="F:ribonuclease P activity"/>
    <property type="evidence" value="ECO:0007669"/>
    <property type="project" value="UniProtKB-EC"/>
</dbReference>
<keyword evidence="12" id="KW-0809">Transit peptide</keyword>
<dbReference type="Gene3D" id="1.25.40.10">
    <property type="entry name" value="Tetratricopeptide repeat domain"/>
    <property type="match status" value="1"/>
</dbReference>
<dbReference type="GO" id="GO:0001682">
    <property type="term" value="P:tRNA 5'-leader removal"/>
    <property type="evidence" value="ECO:0007669"/>
    <property type="project" value="TreeGrafter"/>
</dbReference>
<evidence type="ECO:0000313" key="16">
    <source>
        <dbReference type="EMBL" id="KAJ8796078.1"/>
    </source>
</evidence>
<feature type="compositionally biased region" description="Pro residues" evidence="14">
    <location>
        <begin position="238"/>
        <end position="254"/>
    </location>
</feature>
<evidence type="ECO:0000256" key="8">
    <source>
        <dbReference type="ARBA" id="ARBA00022723"/>
    </source>
</evidence>
<evidence type="ECO:0000256" key="1">
    <source>
        <dbReference type="ARBA" id="ARBA00000928"/>
    </source>
</evidence>
<evidence type="ECO:0000256" key="7">
    <source>
        <dbReference type="ARBA" id="ARBA00022722"/>
    </source>
</evidence>
<organism evidence="16 17">
    <name type="scientific">Eschrichtius robustus</name>
    <name type="common">California gray whale</name>
    <name type="synonym">Eschrichtius gibbosus</name>
    <dbReference type="NCBI Taxonomy" id="9764"/>
    <lineage>
        <taxon>Eukaryota</taxon>
        <taxon>Metazoa</taxon>
        <taxon>Chordata</taxon>
        <taxon>Craniata</taxon>
        <taxon>Vertebrata</taxon>
        <taxon>Euteleostomi</taxon>
        <taxon>Mammalia</taxon>
        <taxon>Eutheria</taxon>
        <taxon>Laurasiatheria</taxon>
        <taxon>Artiodactyla</taxon>
        <taxon>Whippomorpha</taxon>
        <taxon>Cetacea</taxon>
        <taxon>Mysticeti</taxon>
        <taxon>Eschrichtiidae</taxon>
        <taxon>Eschrichtius</taxon>
    </lineage>
</organism>
<evidence type="ECO:0000256" key="2">
    <source>
        <dbReference type="ARBA" id="ARBA00001946"/>
    </source>
</evidence>
<feature type="region of interest" description="Disordered" evidence="14">
    <location>
        <begin position="314"/>
        <end position="341"/>
    </location>
</feature>
<evidence type="ECO:0000256" key="11">
    <source>
        <dbReference type="ARBA" id="ARBA00022842"/>
    </source>
</evidence>
<dbReference type="Pfam" id="PF16953">
    <property type="entry name" value="PRORP"/>
    <property type="match status" value="1"/>
</dbReference>
<dbReference type="InterPro" id="IPR031595">
    <property type="entry name" value="PRORP_C"/>
</dbReference>
<dbReference type="Proteomes" id="UP001159641">
    <property type="component" value="Unassembled WGS sequence"/>
</dbReference>
<protein>
    <recommendedName>
        <fullName evidence="5">ribonuclease P</fullName>
        <ecNumber evidence="5">3.1.26.5</ecNumber>
    </recommendedName>
</protein>
<keyword evidence="17" id="KW-1185">Reference proteome</keyword>
<comment type="catalytic activity">
    <reaction evidence="1">
        <text>Endonucleolytic cleavage of RNA, removing 5'-extranucleotides from tRNA precursor.</text>
        <dbReference type="EC" id="3.1.26.5"/>
    </reaction>
</comment>
<dbReference type="PANTHER" id="PTHR13547:SF1">
    <property type="entry name" value="MITOCHONDRIAL RIBONUCLEASE P CATALYTIC SUBUNIT"/>
    <property type="match status" value="1"/>
</dbReference>
<evidence type="ECO:0000256" key="14">
    <source>
        <dbReference type="SAM" id="MobiDB-lite"/>
    </source>
</evidence>
<dbReference type="GO" id="GO:0030678">
    <property type="term" value="C:mitochondrial ribonuclease P complex"/>
    <property type="evidence" value="ECO:0007669"/>
    <property type="project" value="TreeGrafter"/>
</dbReference>
<dbReference type="GO" id="GO:0046872">
    <property type="term" value="F:metal ion binding"/>
    <property type="evidence" value="ECO:0007669"/>
    <property type="project" value="UniProtKB-KW"/>
</dbReference>
<keyword evidence="7" id="KW-0540">Nuclease</keyword>
<evidence type="ECO:0000313" key="17">
    <source>
        <dbReference type="Proteomes" id="UP001159641"/>
    </source>
</evidence>
<reference evidence="16 17" key="1">
    <citation type="submission" date="2022-11" db="EMBL/GenBank/DDBJ databases">
        <title>Whole genome sequence of Eschrichtius robustus ER-17-0199.</title>
        <authorList>
            <person name="Bruniche-Olsen A."/>
            <person name="Black A.N."/>
            <person name="Fields C.J."/>
            <person name="Walden K."/>
            <person name="Dewoody J.A."/>
        </authorList>
    </citation>
    <scope>NUCLEOTIDE SEQUENCE [LARGE SCALE GENOMIC DNA]</scope>
    <source>
        <strain evidence="16">ER-17-0199</strain>
        <tissue evidence="16">Blubber</tissue>
    </source>
</reference>
<comment type="subcellular location">
    <subcellularLocation>
        <location evidence="3">Mitochondrion</location>
    </subcellularLocation>
</comment>
<dbReference type="EMBL" id="JAIQCJ010000541">
    <property type="protein sequence ID" value="KAJ8796078.1"/>
    <property type="molecule type" value="Genomic_DNA"/>
</dbReference>
<dbReference type="AlphaFoldDB" id="A0AB34HY75"/>
<name>A0AB34HY75_ESCRO</name>
<proteinExistence type="inferred from homology"/>
<dbReference type="PANTHER" id="PTHR13547">
    <property type="match status" value="1"/>
</dbReference>
<evidence type="ECO:0000256" key="13">
    <source>
        <dbReference type="ARBA" id="ARBA00023128"/>
    </source>
</evidence>
<comment type="caution">
    <text evidence="16">The sequence shown here is derived from an EMBL/GenBank/DDBJ whole genome shotgun (WGS) entry which is preliminary data.</text>
</comment>
<evidence type="ECO:0000256" key="6">
    <source>
        <dbReference type="ARBA" id="ARBA00022694"/>
    </source>
</evidence>
<dbReference type="EC" id="3.1.26.5" evidence="5"/>
<keyword evidence="10" id="KW-0862">Zinc</keyword>
<evidence type="ECO:0000259" key="15">
    <source>
        <dbReference type="Pfam" id="PF16953"/>
    </source>
</evidence>
<sequence>MVAWCVVRECCDCYGIRNQEKWFSLKTVSPQNAKAMNLLIAKARYVRKKDEGSNKQVSADSPHMFAAGAAKKRSQMNPPSKEHVLPPVKNIFQLPTKPLNSEEWDKLKEDFKEKANFENWIISQMVKCHSSVDVAKSVLAWVAAKNNGIIGYDLLVKYLYLCVFHKQTSEIIDVYEIMKARYKRLESGAYTLLIRGLIHTDRWREALLLLEDIKKVMIPSKKNYSDCCVHAANPSPLPAIRPKPEPQLPAPPAPAAEQTSLSGCVPGEQWKGQFTTVQQSGQCLGCGKTVESIHLSSEEYEFLKEKIMRDVIDGGDQYKKTTPQFPDQGLNPGHSSESLES</sequence>
<keyword evidence="8" id="KW-0479">Metal-binding</keyword>
<dbReference type="InterPro" id="IPR011990">
    <property type="entry name" value="TPR-like_helical_dom_sf"/>
</dbReference>
<feature type="region of interest" description="Disordered" evidence="14">
    <location>
        <begin position="238"/>
        <end position="262"/>
    </location>
</feature>
<keyword evidence="11" id="KW-0460">Magnesium</keyword>
<keyword evidence="6" id="KW-0819">tRNA processing</keyword>
<dbReference type="GO" id="GO:0097745">
    <property type="term" value="P:mitochondrial tRNA 5'-end processing"/>
    <property type="evidence" value="ECO:0007669"/>
    <property type="project" value="TreeGrafter"/>
</dbReference>
<evidence type="ECO:0000256" key="9">
    <source>
        <dbReference type="ARBA" id="ARBA00022801"/>
    </source>
</evidence>
<evidence type="ECO:0000256" key="12">
    <source>
        <dbReference type="ARBA" id="ARBA00022946"/>
    </source>
</evidence>
<comment type="cofactor">
    <cofactor evidence="2">
        <name>Mg(2+)</name>
        <dbReference type="ChEBI" id="CHEBI:18420"/>
    </cofactor>
</comment>
<keyword evidence="9" id="KW-0378">Hydrolase</keyword>
<keyword evidence="13" id="KW-0496">Mitochondrion</keyword>